<evidence type="ECO:0000256" key="2">
    <source>
        <dbReference type="SAM" id="Phobius"/>
    </source>
</evidence>
<feature type="transmembrane region" description="Helical" evidence="2">
    <location>
        <begin position="99"/>
        <end position="119"/>
    </location>
</feature>
<comment type="caution">
    <text evidence="3">The sequence shown here is derived from an EMBL/GenBank/DDBJ whole genome shotgun (WGS) entry which is preliminary data.</text>
</comment>
<feature type="compositionally biased region" description="Polar residues" evidence="1">
    <location>
        <begin position="88"/>
        <end position="97"/>
    </location>
</feature>
<proteinExistence type="predicted"/>
<dbReference type="AlphaFoldDB" id="A0A9P7XNR9"/>
<accession>A0A9P7XNR9</accession>
<sequence>MIDKFAPDNSTVIYAITPGRSSSLQRVDIKGGSPPFSKSYAATALNKQIITYTPSVSDNPAFNSFDTTAQAWGGPGLMSNDGGGGGDNPTTPESSGTPIGAIVGGAIGGLVVFALVIFFRRPSPTQEPTTTTETNGTSNNSEPRVGS</sequence>
<gene>
    <name evidence="3" type="ORF">KI688_003407</name>
</gene>
<feature type="region of interest" description="Disordered" evidence="1">
    <location>
        <begin position="122"/>
        <end position="147"/>
    </location>
</feature>
<evidence type="ECO:0000313" key="3">
    <source>
        <dbReference type="EMBL" id="KAG9064219.1"/>
    </source>
</evidence>
<evidence type="ECO:0000256" key="1">
    <source>
        <dbReference type="SAM" id="MobiDB-lite"/>
    </source>
</evidence>
<reference evidence="3" key="1">
    <citation type="submission" date="2021-06" db="EMBL/GenBank/DDBJ databases">
        <title>Genome Sequence of Mortierella hyaline Strain SCG-10, a Cold-Adapted, Nitrate-Reducing Fungus Isolated from Soil in Minnesota, USA.</title>
        <authorList>
            <person name="Aldossari N."/>
        </authorList>
    </citation>
    <scope>NUCLEOTIDE SEQUENCE</scope>
    <source>
        <strain evidence="3">SCG-10</strain>
    </source>
</reference>
<protein>
    <submittedName>
        <fullName evidence="3">Uncharacterized protein</fullName>
    </submittedName>
</protein>
<organism evidence="3 4">
    <name type="scientific">Linnemannia hyalina</name>
    <dbReference type="NCBI Taxonomy" id="64524"/>
    <lineage>
        <taxon>Eukaryota</taxon>
        <taxon>Fungi</taxon>
        <taxon>Fungi incertae sedis</taxon>
        <taxon>Mucoromycota</taxon>
        <taxon>Mortierellomycotina</taxon>
        <taxon>Mortierellomycetes</taxon>
        <taxon>Mortierellales</taxon>
        <taxon>Mortierellaceae</taxon>
        <taxon>Linnemannia</taxon>
    </lineage>
</organism>
<keyword evidence="4" id="KW-1185">Reference proteome</keyword>
<dbReference type="OrthoDB" id="2413248at2759"/>
<keyword evidence="2" id="KW-0812">Transmembrane</keyword>
<keyword evidence="2" id="KW-1133">Transmembrane helix</keyword>
<dbReference type="EMBL" id="JAHRHY010000014">
    <property type="protein sequence ID" value="KAG9064219.1"/>
    <property type="molecule type" value="Genomic_DNA"/>
</dbReference>
<keyword evidence="2" id="KW-0472">Membrane</keyword>
<name>A0A9P7XNR9_9FUNG</name>
<dbReference type="Proteomes" id="UP000707451">
    <property type="component" value="Unassembled WGS sequence"/>
</dbReference>
<feature type="region of interest" description="Disordered" evidence="1">
    <location>
        <begin position="67"/>
        <end position="99"/>
    </location>
</feature>
<evidence type="ECO:0000313" key="4">
    <source>
        <dbReference type="Proteomes" id="UP000707451"/>
    </source>
</evidence>
<feature type="compositionally biased region" description="Gly residues" evidence="1">
    <location>
        <begin position="73"/>
        <end position="87"/>
    </location>
</feature>